<gene>
    <name evidence="1" type="ORF">LV75_005309</name>
</gene>
<accession>A0ABT1IJF1</accession>
<dbReference type="Pfam" id="PF19545">
    <property type="entry name" value="DUF6069"/>
    <property type="match status" value="1"/>
</dbReference>
<dbReference type="EMBL" id="JAMTCO010000014">
    <property type="protein sequence ID" value="MCP2272783.1"/>
    <property type="molecule type" value="Genomic_DNA"/>
</dbReference>
<comment type="caution">
    <text evidence="1">The sequence shown here is derived from an EMBL/GenBank/DDBJ whole genome shotgun (WGS) entry which is preliminary data.</text>
</comment>
<reference evidence="1 2" key="1">
    <citation type="submission" date="2022-06" db="EMBL/GenBank/DDBJ databases">
        <title>Genomic Encyclopedia of Archaeal and Bacterial Type Strains, Phase II (KMG-II): from individual species to whole genera.</title>
        <authorList>
            <person name="Goeker M."/>
        </authorList>
    </citation>
    <scope>NUCLEOTIDE SEQUENCE [LARGE SCALE GENOMIC DNA]</scope>
    <source>
        <strain evidence="1 2">DSM 44255</strain>
    </source>
</reference>
<keyword evidence="2" id="KW-1185">Reference proteome</keyword>
<sequence length="70" mass="6894">MTTTARPPMTTRPIWLVSAAAGLAAAAATEVYGLLARAAGVPMAAGGLGADTAEPITVGMFAMGTVISVF</sequence>
<evidence type="ECO:0008006" key="3">
    <source>
        <dbReference type="Google" id="ProtNLM"/>
    </source>
</evidence>
<proteinExistence type="predicted"/>
<name>A0ABT1IJF1_9PSEU</name>
<dbReference type="InterPro" id="IPR045713">
    <property type="entry name" value="DUF6069"/>
</dbReference>
<dbReference type="Proteomes" id="UP001205185">
    <property type="component" value="Unassembled WGS sequence"/>
</dbReference>
<evidence type="ECO:0000313" key="1">
    <source>
        <dbReference type="EMBL" id="MCP2272783.1"/>
    </source>
</evidence>
<organism evidence="1 2">
    <name type="scientific">Actinokineospora diospyrosa</name>
    <dbReference type="NCBI Taxonomy" id="103728"/>
    <lineage>
        <taxon>Bacteria</taxon>
        <taxon>Bacillati</taxon>
        <taxon>Actinomycetota</taxon>
        <taxon>Actinomycetes</taxon>
        <taxon>Pseudonocardiales</taxon>
        <taxon>Pseudonocardiaceae</taxon>
        <taxon>Actinokineospora</taxon>
    </lineage>
</organism>
<protein>
    <recommendedName>
        <fullName evidence="3">MFS transporter</fullName>
    </recommendedName>
</protein>
<evidence type="ECO:0000313" key="2">
    <source>
        <dbReference type="Proteomes" id="UP001205185"/>
    </source>
</evidence>